<accession>B5W0P5</accession>
<sequence length="60" mass="7093">MIYGKMLLNLAINHQHIRLNKIQLFWQHDHLSFLVANSIQKDAVSSFQDYIEELLISEPQ</sequence>
<proteinExistence type="predicted"/>
<gene>
    <name evidence="1" type="ORF">AmaxDRAFT_2339</name>
</gene>
<dbReference type="EMBL" id="ABYK01000014">
    <property type="protein sequence ID" value="EDZ94933.1"/>
    <property type="molecule type" value="Genomic_DNA"/>
</dbReference>
<dbReference type="Proteomes" id="UP000004061">
    <property type="component" value="Unassembled WGS sequence"/>
</dbReference>
<evidence type="ECO:0000313" key="2">
    <source>
        <dbReference type="Proteomes" id="UP000004061"/>
    </source>
</evidence>
<reference evidence="1 2" key="1">
    <citation type="journal article" date="2011" name="Appl. Environ. Microbiol.">
        <title>Contribution of a Sodium Ion Gradient to Energy Conservation during Fermentation in the Cyanobacterium Arthrospira (Spirulina) maxima CS-328.</title>
        <authorList>
            <person name="Carrieri D."/>
            <person name="Ananyev G."/>
            <person name="Lenz O."/>
            <person name="Bryant D.A."/>
            <person name="Dismukes G.C."/>
        </authorList>
    </citation>
    <scope>NUCLEOTIDE SEQUENCE [LARGE SCALE GENOMIC DNA]</scope>
    <source>
        <strain evidence="1 2">CS-328</strain>
    </source>
</reference>
<keyword evidence="2" id="KW-1185">Reference proteome</keyword>
<evidence type="ECO:0000313" key="1">
    <source>
        <dbReference type="EMBL" id="EDZ94933.1"/>
    </source>
</evidence>
<name>B5W0P5_LIMMA</name>
<dbReference type="AlphaFoldDB" id="B5W0P5"/>
<protein>
    <submittedName>
        <fullName evidence="1">Uncharacterized protein</fullName>
    </submittedName>
</protein>
<organism evidence="1 2">
    <name type="scientific">Limnospira maxima CS-328</name>
    <dbReference type="NCBI Taxonomy" id="513049"/>
    <lineage>
        <taxon>Bacteria</taxon>
        <taxon>Bacillati</taxon>
        <taxon>Cyanobacteriota</taxon>
        <taxon>Cyanophyceae</taxon>
        <taxon>Oscillatoriophycideae</taxon>
        <taxon>Oscillatoriales</taxon>
        <taxon>Sirenicapillariaceae</taxon>
        <taxon>Limnospira</taxon>
    </lineage>
</organism>
<comment type="caution">
    <text evidence="1">The sequence shown here is derived from an EMBL/GenBank/DDBJ whole genome shotgun (WGS) entry which is preliminary data.</text>
</comment>